<keyword evidence="2" id="KW-1185">Reference proteome</keyword>
<reference evidence="1 2" key="1">
    <citation type="submission" date="2019-11" db="EMBL/GenBank/DDBJ databases">
        <title>Comparative genomics of hydrocarbon-degrading Desulfosarcina strains.</title>
        <authorList>
            <person name="Watanabe M."/>
            <person name="Kojima H."/>
            <person name="Fukui M."/>
        </authorList>
    </citation>
    <scope>NUCLEOTIDE SEQUENCE [LARGE SCALE GENOMIC DNA]</scope>
    <source>
        <strain evidence="1 2">PP31</strain>
    </source>
</reference>
<dbReference type="AlphaFoldDB" id="A0A5K7Z983"/>
<dbReference type="RefSeq" id="WP_155307208.1">
    <property type="nucleotide sequence ID" value="NZ_AP021875.1"/>
</dbReference>
<dbReference type="Proteomes" id="UP000427769">
    <property type="component" value="Chromosome"/>
</dbReference>
<sequence>MNRTLKRMLLRVKAVAPVVADEKALVETIMREVAGADPDVSIKAVAKTIAADPTKSAMLLVNAIRQEVRLTEQ</sequence>
<dbReference type="EMBL" id="AP021875">
    <property type="protein sequence ID" value="BBO78592.1"/>
    <property type="molecule type" value="Genomic_DNA"/>
</dbReference>
<name>A0A5K7Z983_9BACT</name>
<evidence type="ECO:0008006" key="3">
    <source>
        <dbReference type="Google" id="ProtNLM"/>
    </source>
</evidence>
<gene>
    <name evidence="1" type="ORF">DSCW_60090</name>
</gene>
<proteinExistence type="predicted"/>
<evidence type="ECO:0000313" key="2">
    <source>
        <dbReference type="Proteomes" id="UP000427769"/>
    </source>
</evidence>
<protein>
    <recommendedName>
        <fullName evidence="3">HDOD domain-containing protein</fullName>
    </recommendedName>
</protein>
<organism evidence="1 2">
    <name type="scientific">Desulfosarcina widdelii</name>
    <dbReference type="NCBI Taxonomy" id="947919"/>
    <lineage>
        <taxon>Bacteria</taxon>
        <taxon>Pseudomonadati</taxon>
        <taxon>Thermodesulfobacteriota</taxon>
        <taxon>Desulfobacteria</taxon>
        <taxon>Desulfobacterales</taxon>
        <taxon>Desulfosarcinaceae</taxon>
        <taxon>Desulfosarcina</taxon>
    </lineage>
</organism>
<accession>A0A5K7Z983</accession>
<evidence type="ECO:0000313" key="1">
    <source>
        <dbReference type="EMBL" id="BBO78592.1"/>
    </source>
</evidence>
<dbReference type="KEGG" id="dwd:DSCW_60090"/>